<comment type="caution">
    <text evidence="4">The sequence shown here is derived from an EMBL/GenBank/DDBJ whole genome shotgun (WGS) entry which is preliminary data.</text>
</comment>
<evidence type="ECO:0000313" key="5">
    <source>
        <dbReference type="Proteomes" id="UP000660745"/>
    </source>
</evidence>
<dbReference type="Gene3D" id="3.40.190.10">
    <property type="entry name" value="Periplasmic binding protein-like II"/>
    <property type="match status" value="2"/>
</dbReference>
<feature type="chain" id="PRO_5038557111" evidence="3">
    <location>
        <begin position="23"/>
        <end position="382"/>
    </location>
</feature>
<dbReference type="AlphaFoldDB" id="A0A918A9K4"/>
<reference evidence="4" key="2">
    <citation type="submission" date="2020-09" db="EMBL/GenBank/DDBJ databases">
        <authorList>
            <person name="Sun Q."/>
            <person name="Zhou Y."/>
        </authorList>
    </citation>
    <scope>NUCLEOTIDE SEQUENCE</scope>
    <source>
        <strain evidence="4">CGMCC 4.7430</strain>
    </source>
</reference>
<dbReference type="Proteomes" id="UP000660745">
    <property type="component" value="Unassembled WGS sequence"/>
</dbReference>
<proteinExistence type="predicted"/>
<evidence type="ECO:0000256" key="1">
    <source>
        <dbReference type="ARBA" id="ARBA00022729"/>
    </source>
</evidence>
<evidence type="ECO:0000256" key="2">
    <source>
        <dbReference type="SAM" id="MobiDB-lite"/>
    </source>
</evidence>
<dbReference type="Pfam" id="PF13416">
    <property type="entry name" value="SBP_bac_8"/>
    <property type="match status" value="1"/>
</dbReference>
<name>A0A918A9K4_9ACTN</name>
<dbReference type="EMBL" id="BMNK01000010">
    <property type="protein sequence ID" value="GGP11121.1"/>
    <property type="molecule type" value="Genomic_DNA"/>
</dbReference>
<reference evidence="4" key="1">
    <citation type="journal article" date="2014" name="Int. J. Syst. Evol. Microbiol.">
        <title>Complete genome sequence of Corynebacterium casei LMG S-19264T (=DSM 44701T), isolated from a smear-ripened cheese.</title>
        <authorList>
            <consortium name="US DOE Joint Genome Institute (JGI-PGF)"/>
            <person name="Walter F."/>
            <person name="Albersmeier A."/>
            <person name="Kalinowski J."/>
            <person name="Ruckert C."/>
        </authorList>
    </citation>
    <scope>NUCLEOTIDE SEQUENCE</scope>
    <source>
        <strain evidence="4">CGMCC 4.7430</strain>
    </source>
</reference>
<keyword evidence="5" id="KW-1185">Reference proteome</keyword>
<dbReference type="PANTHER" id="PTHR30222:SF18">
    <property type="entry name" value="BIFUNCTIONAL POLYHYDROXYBUTYRATE SYNTHASE _ ABC TRANSPORTER PERIPLASMIC BINDING PROTEIN-RELATED"/>
    <property type="match status" value="1"/>
</dbReference>
<dbReference type="PANTHER" id="PTHR30222">
    <property type="entry name" value="SPERMIDINE/PUTRESCINE-BINDING PERIPLASMIC PROTEIN"/>
    <property type="match status" value="1"/>
</dbReference>
<keyword evidence="1 3" id="KW-0732">Signal</keyword>
<evidence type="ECO:0000256" key="3">
    <source>
        <dbReference type="SAM" id="SignalP"/>
    </source>
</evidence>
<feature type="compositionally biased region" description="Low complexity" evidence="2">
    <location>
        <begin position="33"/>
        <end position="48"/>
    </location>
</feature>
<feature type="signal peptide" evidence="3">
    <location>
        <begin position="1"/>
        <end position="22"/>
    </location>
</feature>
<dbReference type="InterPro" id="IPR006059">
    <property type="entry name" value="SBP"/>
</dbReference>
<feature type="region of interest" description="Disordered" evidence="2">
    <location>
        <begin position="21"/>
        <end position="52"/>
    </location>
</feature>
<gene>
    <name evidence="4" type="ORF">GCM10012278_53440</name>
</gene>
<dbReference type="SUPFAM" id="SSF53850">
    <property type="entry name" value="Periplasmic binding protein-like II"/>
    <property type="match status" value="1"/>
</dbReference>
<dbReference type="RefSeq" id="WP_189141478.1">
    <property type="nucleotide sequence ID" value="NZ_BMNK01000010.1"/>
</dbReference>
<organism evidence="4 5">
    <name type="scientific">Nonomuraea glycinis</name>
    <dbReference type="NCBI Taxonomy" id="2047744"/>
    <lineage>
        <taxon>Bacteria</taxon>
        <taxon>Bacillati</taxon>
        <taxon>Actinomycetota</taxon>
        <taxon>Actinomycetes</taxon>
        <taxon>Streptosporangiales</taxon>
        <taxon>Streptosporangiaceae</taxon>
        <taxon>Nonomuraea</taxon>
    </lineage>
</organism>
<accession>A0A918A9K4</accession>
<evidence type="ECO:0000313" key="4">
    <source>
        <dbReference type="EMBL" id="GGP11121.1"/>
    </source>
</evidence>
<sequence>MHRPRISAVALAAAALVAATGAAGPSPKPTPTATPTATPSSTPSASPTQSDGTLQILTYRGYAEYGGTSPRANWAGPFEKETGCRVARLDTVGTPEEMAARLRERSYDVISAGPALAAAMIAAKQVQPIDTAKIEDYDDLAEPLRELMTDPKTDTVHGVPFLWGSHEFLYDSRRVGGGDLAQVLGAARVMLKDSPLTLADAALADDAVERPFELTAAQLDEAAERLAGHDDRTYWTNGLDLVKGFATGSVDYAQATPYYRLLLGKAKIPVKAVKTRRTTGWVDSWMLAANVTDTNCAYRWLSRMTKSGSQRDAAAWLGLAPANPQACKGRAREVCTAYGVTTKSYRLDHIAFAVRPPGDCLPPDGECTEYNAWTERWRELLK</sequence>
<protein>
    <submittedName>
        <fullName evidence="4">Spermidine/putrescine ABC transporter substrate-binding protein</fullName>
    </submittedName>
</protein>